<organism evidence="1 2">
    <name type="scientific">Protopolystoma xenopodis</name>
    <dbReference type="NCBI Taxonomy" id="117903"/>
    <lineage>
        <taxon>Eukaryota</taxon>
        <taxon>Metazoa</taxon>
        <taxon>Spiralia</taxon>
        <taxon>Lophotrochozoa</taxon>
        <taxon>Platyhelminthes</taxon>
        <taxon>Monogenea</taxon>
        <taxon>Polyopisthocotylea</taxon>
        <taxon>Polystomatidea</taxon>
        <taxon>Polystomatidae</taxon>
        <taxon>Protopolystoma</taxon>
    </lineage>
</organism>
<reference evidence="1" key="1">
    <citation type="submission" date="2018-11" db="EMBL/GenBank/DDBJ databases">
        <authorList>
            <consortium name="Pathogen Informatics"/>
        </authorList>
    </citation>
    <scope>NUCLEOTIDE SEQUENCE</scope>
</reference>
<dbReference type="Proteomes" id="UP000784294">
    <property type="component" value="Unassembled WGS sequence"/>
</dbReference>
<protein>
    <submittedName>
        <fullName evidence="1">Uncharacterized protein</fullName>
    </submittedName>
</protein>
<dbReference type="EMBL" id="CAAALY010262020">
    <property type="protein sequence ID" value="VEL39637.1"/>
    <property type="molecule type" value="Genomic_DNA"/>
</dbReference>
<evidence type="ECO:0000313" key="2">
    <source>
        <dbReference type="Proteomes" id="UP000784294"/>
    </source>
</evidence>
<dbReference type="AlphaFoldDB" id="A0A3S5BTV3"/>
<comment type="caution">
    <text evidence="1">The sequence shown here is derived from an EMBL/GenBank/DDBJ whole genome shotgun (WGS) entry which is preliminary data.</text>
</comment>
<accession>A0A3S5BTV3</accession>
<gene>
    <name evidence="1" type="ORF">PXEA_LOCUS33077</name>
</gene>
<sequence length="88" mass="10133">MAFVTDDACEMVENVSSQWSNAGNREYYVREPWTKHVSQGLLDARPSCENVVKPTLIHMVKVQCVHYVQLFLILLIHFPAETLLLRDS</sequence>
<name>A0A3S5BTV3_9PLAT</name>
<evidence type="ECO:0000313" key="1">
    <source>
        <dbReference type="EMBL" id="VEL39637.1"/>
    </source>
</evidence>
<proteinExistence type="predicted"/>
<keyword evidence="2" id="KW-1185">Reference proteome</keyword>